<evidence type="ECO:0000256" key="3">
    <source>
        <dbReference type="HAMAP-Rule" id="MF_00360"/>
    </source>
</evidence>
<dbReference type="GO" id="GO:0006412">
    <property type="term" value="P:translation"/>
    <property type="evidence" value="ECO:0007669"/>
    <property type="project" value="UniProtKB-UniRule"/>
</dbReference>
<keyword evidence="3" id="KW-0694">RNA-binding</keyword>
<dbReference type="InterPro" id="IPR014717">
    <property type="entry name" value="Transl_elong_EF1B/ribsomal_bS6"/>
</dbReference>
<sequence>MRDYETTIVLASDLEADRLEAKLDGFRQLFGEGIEIKDQGVQRLAFTIKRRSQARYLMIFHKNEPDRIADIEAKLRLDESVIRFLTCRGE</sequence>
<keyword evidence="3" id="KW-0699">rRNA-binding</keyword>
<dbReference type="InterPro" id="IPR000529">
    <property type="entry name" value="Ribosomal_bS6"/>
</dbReference>
<dbReference type="HAMAP" id="MF_00360">
    <property type="entry name" value="Ribosomal_bS6"/>
    <property type="match status" value="1"/>
</dbReference>
<dbReference type="EMBL" id="MFAF01000018">
    <property type="protein sequence ID" value="OGD78963.1"/>
    <property type="molecule type" value="Genomic_DNA"/>
</dbReference>
<dbReference type="Gene3D" id="3.30.70.60">
    <property type="match status" value="1"/>
</dbReference>
<dbReference type="STRING" id="1817816.A2Y64_01405"/>
<organism evidence="4 5">
    <name type="scientific">Candidatus Coatesbacteria bacterium RBG_13_66_14</name>
    <dbReference type="NCBI Taxonomy" id="1817816"/>
    <lineage>
        <taxon>Bacteria</taxon>
        <taxon>Candidatus Coatesiibacteriota</taxon>
    </lineage>
</organism>
<name>A0A1F5FH92_9BACT</name>
<evidence type="ECO:0000256" key="2">
    <source>
        <dbReference type="ARBA" id="ARBA00035294"/>
    </source>
</evidence>
<dbReference type="Proteomes" id="UP000177187">
    <property type="component" value="Unassembled WGS sequence"/>
</dbReference>
<dbReference type="GO" id="GO:1990904">
    <property type="term" value="C:ribonucleoprotein complex"/>
    <property type="evidence" value="ECO:0007669"/>
    <property type="project" value="UniProtKB-KW"/>
</dbReference>
<dbReference type="GO" id="GO:0005840">
    <property type="term" value="C:ribosome"/>
    <property type="evidence" value="ECO:0007669"/>
    <property type="project" value="UniProtKB-KW"/>
</dbReference>
<comment type="function">
    <text evidence="3">Binds together with bS18 to 16S ribosomal RNA.</text>
</comment>
<comment type="similarity">
    <text evidence="1 3">Belongs to the bacterial ribosomal protein bS6 family.</text>
</comment>
<proteinExistence type="inferred from homology"/>
<dbReference type="SUPFAM" id="SSF54995">
    <property type="entry name" value="Ribosomal protein S6"/>
    <property type="match status" value="1"/>
</dbReference>
<comment type="caution">
    <text evidence="4">The sequence shown here is derived from an EMBL/GenBank/DDBJ whole genome shotgun (WGS) entry which is preliminary data.</text>
</comment>
<gene>
    <name evidence="3" type="primary">rpsF</name>
    <name evidence="4" type="ORF">A2Y64_01405</name>
</gene>
<reference evidence="4 5" key="1">
    <citation type="journal article" date="2016" name="Nat. Commun.">
        <title>Thousands of microbial genomes shed light on interconnected biogeochemical processes in an aquifer system.</title>
        <authorList>
            <person name="Anantharaman K."/>
            <person name="Brown C.T."/>
            <person name="Hug L.A."/>
            <person name="Sharon I."/>
            <person name="Castelle C.J."/>
            <person name="Probst A.J."/>
            <person name="Thomas B.C."/>
            <person name="Singh A."/>
            <person name="Wilkins M.J."/>
            <person name="Karaoz U."/>
            <person name="Brodie E.L."/>
            <person name="Williams K.H."/>
            <person name="Hubbard S.S."/>
            <person name="Banfield J.F."/>
        </authorList>
    </citation>
    <scope>NUCLEOTIDE SEQUENCE [LARGE SCALE GENOMIC DNA]</scope>
</reference>
<evidence type="ECO:0000256" key="1">
    <source>
        <dbReference type="ARBA" id="ARBA00009512"/>
    </source>
</evidence>
<dbReference type="GO" id="GO:0003735">
    <property type="term" value="F:structural constituent of ribosome"/>
    <property type="evidence" value="ECO:0007669"/>
    <property type="project" value="InterPro"/>
</dbReference>
<accession>A0A1F5FH92</accession>
<protein>
    <recommendedName>
        <fullName evidence="2 3">Small ribosomal subunit protein bS6</fullName>
    </recommendedName>
</protein>
<keyword evidence="3" id="KW-0689">Ribosomal protein</keyword>
<dbReference type="InterPro" id="IPR035980">
    <property type="entry name" value="Ribosomal_bS6_sf"/>
</dbReference>
<dbReference type="InterPro" id="IPR020814">
    <property type="entry name" value="Ribosomal_S6_plastid/chlpt"/>
</dbReference>
<keyword evidence="3" id="KW-0687">Ribonucleoprotein</keyword>
<evidence type="ECO:0000313" key="5">
    <source>
        <dbReference type="Proteomes" id="UP000177187"/>
    </source>
</evidence>
<dbReference type="CDD" id="cd00473">
    <property type="entry name" value="bS6"/>
    <property type="match status" value="1"/>
</dbReference>
<dbReference type="GO" id="GO:0019843">
    <property type="term" value="F:rRNA binding"/>
    <property type="evidence" value="ECO:0007669"/>
    <property type="project" value="UniProtKB-UniRule"/>
</dbReference>
<evidence type="ECO:0000313" key="4">
    <source>
        <dbReference type="EMBL" id="OGD78963.1"/>
    </source>
</evidence>
<dbReference type="AlphaFoldDB" id="A0A1F5FH92"/>
<dbReference type="Pfam" id="PF01250">
    <property type="entry name" value="Ribosomal_S6"/>
    <property type="match status" value="1"/>
</dbReference>